<dbReference type="NCBIfam" id="NF003843">
    <property type="entry name" value="PRK05422.1"/>
    <property type="match status" value="1"/>
</dbReference>
<dbReference type="PROSITE" id="PS01317">
    <property type="entry name" value="SSRP"/>
    <property type="match status" value="1"/>
</dbReference>
<dbReference type="HAMAP" id="MF_00023">
    <property type="entry name" value="SmpB"/>
    <property type="match status" value="1"/>
</dbReference>
<dbReference type="PANTHER" id="PTHR30308">
    <property type="entry name" value="TMRNA-BINDING COMPONENT OF TRANS-TRANSLATION TAGGING COMPLEX"/>
    <property type="match status" value="1"/>
</dbReference>
<dbReference type="CDD" id="cd09294">
    <property type="entry name" value="SmpB"/>
    <property type="match status" value="1"/>
</dbReference>
<dbReference type="InterPro" id="IPR000037">
    <property type="entry name" value="SsrA-bd_prot"/>
</dbReference>
<keyword evidence="2 3" id="KW-0694">RNA-binding</keyword>
<keyword evidence="1 3" id="KW-0963">Cytoplasm</keyword>
<comment type="similarity">
    <text evidence="3">Belongs to the SmpB family.</text>
</comment>
<accession>A0A3N1KSX1</accession>
<dbReference type="EMBL" id="RJKX01000016">
    <property type="protein sequence ID" value="ROP83681.1"/>
    <property type="molecule type" value="Genomic_DNA"/>
</dbReference>
<comment type="function">
    <text evidence="3">Required for rescue of stalled ribosomes mediated by trans-translation. Binds to transfer-messenger RNA (tmRNA), required for stable association of tmRNA with ribosomes. tmRNA and SmpB together mimic tRNA shape, replacing the anticodon stem-loop with SmpB. tmRNA is encoded by the ssrA gene; the 2 termini fold to resemble tRNA(Ala) and it encodes a 'tag peptide', a short internal open reading frame. During trans-translation Ala-aminoacylated tmRNA acts like a tRNA, entering the A-site of stalled ribosomes, displacing the stalled mRNA. The ribosome then switches to translate the ORF on the tmRNA; the nascent peptide is terminated with the 'tag peptide' encoded by the tmRNA and targeted for degradation. The ribosome is freed to recommence translation, which seems to be the essential function of trans-translation.</text>
</comment>
<dbReference type="Gene3D" id="2.40.280.10">
    <property type="match status" value="1"/>
</dbReference>
<dbReference type="InterPro" id="IPR023620">
    <property type="entry name" value="SmpB"/>
</dbReference>
<dbReference type="GO" id="GO:0070929">
    <property type="term" value="P:trans-translation"/>
    <property type="evidence" value="ECO:0007669"/>
    <property type="project" value="UniProtKB-UniRule"/>
</dbReference>
<reference evidence="4 5" key="1">
    <citation type="submission" date="2018-11" db="EMBL/GenBank/DDBJ databases">
        <title>Genomic Encyclopedia of Type Strains, Phase IV (KMG-IV): sequencing the most valuable type-strain genomes for metagenomic binning, comparative biology and taxonomic classification.</title>
        <authorList>
            <person name="Goeker M."/>
        </authorList>
    </citation>
    <scope>NUCLEOTIDE SEQUENCE [LARGE SCALE GENOMIC DNA]</scope>
    <source>
        <strain evidence="4 5">DSM 5900</strain>
    </source>
</reference>
<evidence type="ECO:0000313" key="5">
    <source>
        <dbReference type="Proteomes" id="UP000278222"/>
    </source>
</evidence>
<evidence type="ECO:0000256" key="1">
    <source>
        <dbReference type="ARBA" id="ARBA00022490"/>
    </source>
</evidence>
<dbReference type="GO" id="GO:0003723">
    <property type="term" value="F:RNA binding"/>
    <property type="evidence" value="ECO:0007669"/>
    <property type="project" value="UniProtKB-UniRule"/>
</dbReference>
<evidence type="ECO:0000313" key="4">
    <source>
        <dbReference type="EMBL" id="ROP83681.1"/>
    </source>
</evidence>
<evidence type="ECO:0000256" key="3">
    <source>
        <dbReference type="HAMAP-Rule" id="MF_00023"/>
    </source>
</evidence>
<dbReference type="NCBIfam" id="TIGR00086">
    <property type="entry name" value="smpB"/>
    <property type="match status" value="1"/>
</dbReference>
<protein>
    <recommendedName>
        <fullName evidence="3">SsrA-binding protein</fullName>
    </recommendedName>
    <alternativeName>
        <fullName evidence="3">Small protein B</fullName>
    </alternativeName>
</protein>
<comment type="subcellular location">
    <subcellularLocation>
        <location evidence="3">Cytoplasm</location>
    </subcellularLocation>
    <text evidence="3">The tmRNA-SmpB complex associates with stalled 70S ribosomes.</text>
</comment>
<sequence>MAAEKEPQRQVAQNRRARFDYHIDETLEAGLVLFGSEVKSLRKGAASIGEAHAGERDGELYLFNAYIPEYPGANRFNHEPRRARKLLVHRKEMSKLLGQVKREGVTLVPMAFYFNDRGIAKVQIGLARGKKMADKRNAIKEREWNRDKARLMRAKTL</sequence>
<dbReference type="GO" id="GO:0005829">
    <property type="term" value="C:cytosol"/>
    <property type="evidence" value="ECO:0007669"/>
    <property type="project" value="TreeGrafter"/>
</dbReference>
<evidence type="ECO:0000256" key="2">
    <source>
        <dbReference type="ARBA" id="ARBA00022884"/>
    </source>
</evidence>
<dbReference type="Proteomes" id="UP000278222">
    <property type="component" value="Unassembled WGS sequence"/>
</dbReference>
<gene>
    <name evidence="3" type="primary">smpB</name>
    <name evidence="4" type="ORF">EDC65_4330</name>
</gene>
<proteinExistence type="inferred from homology"/>
<comment type="caution">
    <text evidence="4">The sequence shown here is derived from an EMBL/GenBank/DDBJ whole genome shotgun (WGS) entry which is preliminary data.</text>
</comment>
<dbReference type="PANTHER" id="PTHR30308:SF2">
    <property type="entry name" value="SSRA-BINDING PROTEIN"/>
    <property type="match status" value="1"/>
</dbReference>
<dbReference type="GO" id="GO:0070930">
    <property type="term" value="P:trans-translation-dependent protein tagging"/>
    <property type="evidence" value="ECO:0007669"/>
    <property type="project" value="TreeGrafter"/>
</dbReference>
<dbReference type="AlphaFoldDB" id="A0A3N1KSX1"/>
<dbReference type="Pfam" id="PF01668">
    <property type="entry name" value="SmpB"/>
    <property type="match status" value="1"/>
</dbReference>
<dbReference type="OrthoDB" id="9805462at2"/>
<keyword evidence="5" id="KW-1185">Reference proteome</keyword>
<dbReference type="RefSeq" id="WP_123693441.1">
    <property type="nucleotide sequence ID" value="NZ_AP019700.1"/>
</dbReference>
<organism evidence="4 5">
    <name type="scientific">Stella humosa</name>
    <dbReference type="NCBI Taxonomy" id="94"/>
    <lineage>
        <taxon>Bacteria</taxon>
        <taxon>Pseudomonadati</taxon>
        <taxon>Pseudomonadota</taxon>
        <taxon>Alphaproteobacteria</taxon>
        <taxon>Rhodospirillales</taxon>
        <taxon>Stellaceae</taxon>
        <taxon>Stella</taxon>
    </lineage>
</organism>
<dbReference type="SUPFAM" id="SSF74982">
    <property type="entry name" value="Small protein B (SmpB)"/>
    <property type="match status" value="1"/>
</dbReference>
<name>A0A3N1KSX1_9PROT</name>
<dbReference type="InterPro" id="IPR020081">
    <property type="entry name" value="SsrA-bd_prot_CS"/>
</dbReference>